<keyword evidence="2" id="KW-1185">Reference proteome</keyword>
<dbReference type="EMBL" id="CAUYUJ010001348">
    <property type="protein sequence ID" value="CAK0795490.1"/>
    <property type="molecule type" value="Genomic_DNA"/>
</dbReference>
<evidence type="ECO:0000313" key="2">
    <source>
        <dbReference type="Proteomes" id="UP001189429"/>
    </source>
</evidence>
<organism evidence="1 2">
    <name type="scientific">Prorocentrum cordatum</name>
    <dbReference type="NCBI Taxonomy" id="2364126"/>
    <lineage>
        <taxon>Eukaryota</taxon>
        <taxon>Sar</taxon>
        <taxon>Alveolata</taxon>
        <taxon>Dinophyceae</taxon>
        <taxon>Prorocentrales</taxon>
        <taxon>Prorocentraceae</taxon>
        <taxon>Prorocentrum</taxon>
    </lineage>
</organism>
<evidence type="ECO:0000313" key="1">
    <source>
        <dbReference type="EMBL" id="CAK0795490.1"/>
    </source>
</evidence>
<sequence length="111" mass="12648">MQAVLFSNEAERLPQRTGLPFLSYPFCNKQKNRKTGRNRTFRCTECGMYNLGRNQECSQCKAKKSCRAVLFQQCFLERRLNDGARGCLKSVGLVQVSATLVGPEVILHRVF</sequence>
<gene>
    <name evidence="1" type="ORF">PCOR1329_LOCUS5156</name>
</gene>
<dbReference type="Proteomes" id="UP001189429">
    <property type="component" value="Unassembled WGS sequence"/>
</dbReference>
<reference evidence="1" key="1">
    <citation type="submission" date="2023-10" db="EMBL/GenBank/DDBJ databases">
        <authorList>
            <person name="Chen Y."/>
            <person name="Shah S."/>
            <person name="Dougan E. K."/>
            <person name="Thang M."/>
            <person name="Chan C."/>
        </authorList>
    </citation>
    <scope>NUCLEOTIDE SEQUENCE [LARGE SCALE GENOMIC DNA]</scope>
</reference>
<evidence type="ECO:0008006" key="3">
    <source>
        <dbReference type="Google" id="ProtNLM"/>
    </source>
</evidence>
<name>A0ABN9PUW0_9DINO</name>
<proteinExistence type="predicted"/>
<protein>
    <recommendedName>
        <fullName evidence="3">RanBP2-type domain-containing protein</fullName>
    </recommendedName>
</protein>
<comment type="caution">
    <text evidence="1">The sequence shown here is derived from an EMBL/GenBank/DDBJ whole genome shotgun (WGS) entry which is preliminary data.</text>
</comment>
<accession>A0ABN9PUW0</accession>